<evidence type="ECO:0000313" key="4">
    <source>
        <dbReference type="Proteomes" id="UP001597557"/>
    </source>
</evidence>
<proteinExistence type="inferred from homology"/>
<organism evidence="3 4">
    <name type="scientific">Mucilaginibacter ximonensis</name>
    <dbReference type="NCBI Taxonomy" id="538021"/>
    <lineage>
        <taxon>Bacteria</taxon>
        <taxon>Pseudomonadati</taxon>
        <taxon>Bacteroidota</taxon>
        <taxon>Sphingobacteriia</taxon>
        <taxon>Sphingobacteriales</taxon>
        <taxon>Sphingobacteriaceae</taxon>
        <taxon>Mucilaginibacter</taxon>
    </lineage>
</organism>
<evidence type="ECO:0000256" key="1">
    <source>
        <dbReference type="ARBA" id="ARBA00008635"/>
    </source>
</evidence>
<reference evidence="4" key="1">
    <citation type="journal article" date="2019" name="Int. J. Syst. Evol. Microbiol.">
        <title>The Global Catalogue of Microorganisms (GCM) 10K type strain sequencing project: providing services to taxonomists for standard genome sequencing and annotation.</title>
        <authorList>
            <consortium name="The Broad Institute Genomics Platform"/>
            <consortium name="The Broad Institute Genome Sequencing Center for Infectious Disease"/>
            <person name="Wu L."/>
            <person name="Ma J."/>
        </authorList>
    </citation>
    <scope>NUCLEOTIDE SEQUENCE [LARGE SCALE GENOMIC DNA]</scope>
    <source>
        <strain evidence="4">KCTC 22437</strain>
    </source>
</reference>
<dbReference type="EMBL" id="JBHUPD010000001">
    <property type="protein sequence ID" value="MFD2870874.1"/>
    <property type="molecule type" value="Genomic_DNA"/>
</dbReference>
<protein>
    <submittedName>
        <fullName evidence="3">DinB family protein</fullName>
    </submittedName>
</protein>
<evidence type="ECO:0000313" key="3">
    <source>
        <dbReference type="EMBL" id="MFD2870874.1"/>
    </source>
</evidence>
<dbReference type="Pfam" id="PF05163">
    <property type="entry name" value="DinB"/>
    <property type="match status" value="1"/>
</dbReference>
<name>A0ABW5Y765_9SPHI</name>
<evidence type="ECO:0000256" key="2">
    <source>
        <dbReference type="ARBA" id="ARBA00022723"/>
    </source>
</evidence>
<sequence>MSIIKKLLKEIEQEAQTTRKFLAIVPEDKFDWRPHQKSMSLMQLTNHIAELPAWISMAITTDELDFHANPYHPNTATTSADLLDIFENNYADSRALLENTTEQELDKPWILRSGDMILADMNKYETVRVSIAQTIHHRAQLGVYLRLLNVAIPGSYGPSADELEARQAAAVA</sequence>
<gene>
    <name evidence="3" type="ORF">ACFS5N_00250</name>
</gene>
<comment type="similarity">
    <text evidence="1">Belongs to the DinB family.</text>
</comment>
<dbReference type="RefSeq" id="WP_377180998.1">
    <property type="nucleotide sequence ID" value="NZ_JBHUPD010000001.1"/>
</dbReference>
<dbReference type="Gene3D" id="1.20.120.450">
    <property type="entry name" value="dinb family like domain"/>
    <property type="match status" value="1"/>
</dbReference>
<accession>A0ABW5Y765</accession>
<dbReference type="Proteomes" id="UP001597557">
    <property type="component" value="Unassembled WGS sequence"/>
</dbReference>
<comment type="caution">
    <text evidence="3">The sequence shown here is derived from an EMBL/GenBank/DDBJ whole genome shotgun (WGS) entry which is preliminary data.</text>
</comment>
<dbReference type="InterPro" id="IPR034660">
    <property type="entry name" value="DinB/YfiT-like"/>
</dbReference>
<dbReference type="InterPro" id="IPR007837">
    <property type="entry name" value="DinB"/>
</dbReference>
<keyword evidence="2" id="KW-0479">Metal-binding</keyword>
<dbReference type="SUPFAM" id="SSF109854">
    <property type="entry name" value="DinB/YfiT-like putative metalloenzymes"/>
    <property type="match status" value="1"/>
</dbReference>
<keyword evidence="4" id="KW-1185">Reference proteome</keyword>